<evidence type="ECO:0000256" key="5">
    <source>
        <dbReference type="ARBA" id="ARBA00023157"/>
    </source>
</evidence>
<dbReference type="GO" id="GO:0004867">
    <property type="term" value="F:serine-type endopeptidase inhibitor activity"/>
    <property type="evidence" value="ECO:0007669"/>
    <property type="project" value="UniProtKB-KW"/>
</dbReference>
<dbReference type="OMA" id="LCESLIC"/>
<accession>A0A0N4XGZ2</accession>
<keyword evidence="7" id="KW-1203">Blood coagulation cascade inhibiting toxin</keyword>
<dbReference type="EMBL" id="UYSL01001627">
    <property type="protein sequence ID" value="VDL65384.1"/>
    <property type="molecule type" value="Genomic_DNA"/>
</dbReference>
<keyword evidence="5" id="KW-1015">Disulfide bond</keyword>
<keyword evidence="3" id="KW-0646">Protease inhibitor</keyword>
<evidence type="ECO:0000256" key="6">
    <source>
        <dbReference type="ARBA" id="ARBA00023240"/>
    </source>
</evidence>
<dbReference type="SUPFAM" id="SSF57362">
    <property type="entry name" value="BPTI-like"/>
    <property type="match status" value="1"/>
</dbReference>
<feature type="region of interest" description="Disordered" evidence="8">
    <location>
        <begin position="70"/>
        <end position="92"/>
    </location>
</feature>
<proteinExistence type="predicted"/>
<dbReference type="Pfam" id="PF00014">
    <property type="entry name" value="Kunitz_BPTI"/>
    <property type="match status" value="1"/>
</dbReference>
<sequence>MLFVYSLILSTIFALSIAQRDLVYACESLICDPPKMCIIQEQVAQCLLVLAPTAGPAVPRRNERITSVITAPPITNPPEPKPAQSPTPAKTEVEPGLLPETTTGTHNWPCATLKVIRREEVHTTTTEKRRRAPHIGVVTMTPSTTPSPLAPLLNLLGGGAPPLSLPTLPPPPTTTTVPPVDICSLPPLTGTCKQARIMWYYDNETGMCERFSFSGCGNLNRFPSKIQCERMCLRRG</sequence>
<dbReference type="SMART" id="SM00131">
    <property type="entry name" value="KU"/>
    <property type="match status" value="1"/>
</dbReference>
<evidence type="ECO:0000259" key="10">
    <source>
        <dbReference type="PROSITE" id="PS50279"/>
    </source>
</evidence>
<keyword evidence="6" id="KW-1199">Hemostasis impairing toxin</keyword>
<evidence type="ECO:0000313" key="11">
    <source>
        <dbReference type="EMBL" id="VDL65384.1"/>
    </source>
</evidence>
<dbReference type="Proteomes" id="UP000271162">
    <property type="component" value="Unassembled WGS sequence"/>
</dbReference>
<dbReference type="GO" id="GO:0005615">
    <property type="term" value="C:extracellular space"/>
    <property type="evidence" value="ECO:0007669"/>
    <property type="project" value="TreeGrafter"/>
</dbReference>
<name>A0A0N4XGZ2_NIPBR</name>
<keyword evidence="9" id="KW-0732">Signal</keyword>
<dbReference type="PANTHER" id="PTHR10083">
    <property type="entry name" value="KUNITZ-TYPE PROTEASE INHIBITOR-RELATED"/>
    <property type="match status" value="1"/>
</dbReference>
<dbReference type="InterPro" id="IPR002223">
    <property type="entry name" value="Kunitz_BPTI"/>
</dbReference>
<reference evidence="11 12" key="2">
    <citation type="submission" date="2018-11" db="EMBL/GenBank/DDBJ databases">
        <authorList>
            <consortium name="Pathogen Informatics"/>
        </authorList>
    </citation>
    <scope>NUCLEOTIDE SEQUENCE [LARGE SCALE GENOMIC DNA]</scope>
</reference>
<dbReference type="PANTHER" id="PTHR10083:SF376">
    <property type="entry name" value="SERINE PEPTIDASE INHIBITOR, KUNITZ TYPE, 3"/>
    <property type="match status" value="1"/>
</dbReference>
<evidence type="ECO:0000256" key="8">
    <source>
        <dbReference type="SAM" id="MobiDB-lite"/>
    </source>
</evidence>
<feature type="domain" description="BPTI/Kunitz inhibitor" evidence="10">
    <location>
        <begin position="183"/>
        <end position="232"/>
    </location>
</feature>
<dbReference type="WBParaSite" id="NBR_0000179401-mRNA-1">
    <property type="protein sequence ID" value="NBR_0000179401-mRNA-1"/>
    <property type="gene ID" value="NBR_0000179401"/>
</dbReference>
<dbReference type="InterPro" id="IPR036880">
    <property type="entry name" value="Kunitz_BPTI_sf"/>
</dbReference>
<evidence type="ECO:0000256" key="2">
    <source>
        <dbReference type="ARBA" id="ARBA00022525"/>
    </source>
</evidence>
<evidence type="ECO:0000313" key="13">
    <source>
        <dbReference type="WBParaSite" id="NBR_0000179401-mRNA-1"/>
    </source>
</evidence>
<dbReference type="STRING" id="27835.A0A0N4XGZ2"/>
<gene>
    <name evidence="11" type="ORF">NBR_LOCUS1795</name>
</gene>
<feature type="chain" id="PRO_5043124594" evidence="9">
    <location>
        <begin position="19"/>
        <end position="236"/>
    </location>
</feature>
<evidence type="ECO:0000256" key="3">
    <source>
        <dbReference type="ARBA" id="ARBA00022690"/>
    </source>
</evidence>
<dbReference type="PROSITE" id="PS50279">
    <property type="entry name" value="BPTI_KUNITZ_2"/>
    <property type="match status" value="1"/>
</dbReference>
<evidence type="ECO:0000256" key="1">
    <source>
        <dbReference type="ARBA" id="ARBA00004613"/>
    </source>
</evidence>
<evidence type="ECO:0000256" key="7">
    <source>
        <dbReference type="ARBA" id="ARBA00034146"/>
    </source>
</evidence>
<evidence type="ECO:0000256" key="4">
    <source>
        <dbReference type="ARBA" id="ARBA00022900"/>
    </source>
</evidence>
<dbReference type="InterPro" id="IPR050098">
    <property type="entry name" value="TFPI/VKTCI-like"/>
</dbReference>
<feature type="compositionally biased region" description="Pro residues" evidence="8">
    <location>
        <begin position="74"/>
        <end position="85"/>
    </location>
</feature>
<feature type="signal peptide" evidence="9">
    <location>
        <begin position="1"/>
        <end position="18"/>
    </location>
</feature>
<evidence type="ECO:0000313" key="12">
    <source>
        <dbReference type="Proteomes" id="UP000271162"/>
    </source>
</evidence>
<dbReference type="Gene3D" id="4.10.410.10">
    <property type="entry name" value="Pancreatic trypsin inhibitor Kunitz domain"/>
    <property type="match status" value="1"/>
</dbReference>
<organism evidence="13">
    <name type="scientific">Nippostrongylus brasiliensis</name>
    <name type="common">Rat hookworm</name>
    <dbReference type="NCBI Taxonomy" id="27835"/>
    <lineage>
        <taxon>Eukaryota</taxon>
        <taxon>Metazoa</taxon>
        <taxon>Ecdysozoa</taxon>
        <taxon>Nematoda</taxon>
        <taxon>Chromadorea</taxon>
        <taxon>Rhabditida</taxon>
        <taxon>Rhabditina</taxon>
        <taxon>Rhabditomorpha</taxon>
        <taxon>Strongyloidea</taxon>
        <taxon>Heligmosomidae</taxon>
        <taxon>Nippostrongylus</taxon>
    </lineage>
</organism>
<keyword evidence="2" id="KW-0964">Secreted</keyword>
<comment type="subcellular location">
    <subcellularLocation>
        <location evidence="1">Secreted</location>
    </subcellularLocation>
</comment>
<dbReference type="CDD" id="cd00109">
    <property type="entry name" value="Kunitz-type"/>
    <property type="match status" value="1"/>
</dbReference>
<keyword evidence="6" id="KW-0800">Toxin</keyword>
<dbReference type="AlphaFoldDB" id="A0A0N4XGZ2"/>
<reference evidence="13" key="1">
    <citation type="submission" date="2017-02" db="UniProtKB">
        <authorList>
            <consortium name="WormBaseParasite"/>
        </authorList>
    </citation>
    <scope>IDENTIFICATION</scope>
</reference>
<evidence type="ECO:0000256" key="9">
    <source>
        <dbReference type="SAM" id="SignalP"/>
    </source>
</evidence>
<protein>
    <submittedName>
        <fullName evidence="13">BPTI/Kunitz inhibitor domain-containing protein</fullName>
    </submittedName>
</protein>
<keyword evidence="4" id="KW-0722">Serine protease inhibitor</keyword>
<keyword evidence="12" id="KW-1185">Reference proteome</keyword>